<dbReference type="AlphaFoldDB" id="A0A0S1X8F9"/>
<sequence>MAALPAIAYSVIQNILGPFVCTFYRKIVKQKMQITEEG</sequence>
<evidence type="ECO:0000313" key="2">
    <source>
        <dbReference type="EMBL" id="ALM74065.1"/>
    </source>
</evidence>
<dbReference type="EMBL" id="CP013050">
    <property type="protein sequence ID" value="ALM74065.1"/>
    <property type="molecule type" value="Genomic_DNA"/>
</dbReference>
<evidence type="ECO:0000313" key="3">
    <source>
        <dbReference type="Proteomes" id="UP000066042"/>
    </source>
</evidence>
<dbReference type="Proteomes" id="UP000066042">
    <property type="component" value="Chromosome"/>
</dbReference>
<keyword evidence="1" id="KW-1133">Transmembrane helix</keyword>
<keyword evidence="1" id="KW-0812">Transmembrane</keyword>
<organism evidence="2 3">
    <name type="scientific">Thermococcus barophilus</name>
    <dbReference type="NCBI Taxonomy" id="55802"/>
    <lineage>
        <taxon>Archaea</taxon>
        <taxon>Methanobacteriati</taxon>
        <taxon>Methanobacteriota</taxon>
        <taxon>Thermococci</taxon>
        <taxon>Thermococcales</taxon>
        <taxon>Thermococcaceae</taxon>
        <taxon>Thermococcus</taxon>
    </lineage>
</organism>
<reference evidence="2 3" key="1">
    <citation type="journal article" date="2016" name="Genome Announc.">
        <title>Complete genome sequence of the hyperthermophilic and piezophilic archaeon Thermococcus barophilus Ch5, capable of growth at the expense of hydrogenogenesis from carbon monoxide and formate.</title>
        <authorList>
            <person name="Oger P."/>
            <person name="Sokolova T.G."/>
            <person name="Kozhevnikova D.A."/>
            <person name="Taranov E.A."/>
            <person name="Vannier P."/>
            <person name="Lee H.S."/>
            <person name="Kwon K.K."/>
            <person name="Kang S.G."/>
            <person name="Lee J.H."/>
            <person name="Bonch-Osmolovskaya E.A."/>
            <person name="Lebedinsky A.V."/>
        </authorList>
    </citation>
    <scope>NUCLEOTIDE SEQUENCE [LARGE SCALE GENOMIC DNA]</scope>
    <source>
        <strain evidence="3">Ch5</strain>
    </source>
</reference>
<name>A0A0S1X8F9_THEBA</name>
<proteinExistence type="predicted"/>
<feature type="transmembrane region" description="Helical" evidence="1">
    <location>
        <begin position="6"/>
        <end position="24"/>
    </location>
</feature>
<keyword evidence="1" id="KW-0472">Membrane</keyword>
<protein>
    <submittedName>
        <fullName evidence="2">Uncharacterized protein</fullName>
    </submittedName>
</protein>
<evidence type="ECO:0000256" key="1">
    <source>
        <dbReference type="SAM" id="Phobius"/>
    </source>
</evidence>
<gene>
    <name evidence="2" type="ORF">TBCH5v1_0086</name>
</gene>
<accession>A0A0S1X8F9</accession>